<dbReference type="SUPFAM" id="SSF47370">
    <property type="entry name" value="Bromodomain"/>
    <property type="match status" value="1"/>
</dbReference>
<dbReference type="CDD" id="cd22927">
    <property type="entry name" value="HFD_SPT7"/>
    <property type="match status" value="1"/>
</dbReference>
<dbReference type="PANTHER" id="PTHR47343">
    <property type="entry name" value="TRANSCRIPTIONAL ACTIVATOR SPT7"/>
    <property type="match status" value="1"/>
</dbReference>
<feature type="compositionally biased region" description="Pro residues" evidence="3">
    <location>
        <begin position="887"/>
        <end position="909"/>
    </location>
</feature>
<feature type="compositionally biased region" description="Low complexity" evidence="3">
    <location>
        <begin position="341"/>
        <end position="355"/>
    </location>
</feature>
<comment type="caution">
    <text evidence="5">The sequence shown here is derived from an EMBL/GenBank/DDBJ whole genome shotgun (WGS) entry which is preliminary data.</text>
</comment>
<organism evidence="5 6">
    <name type="scientific">Marasmius tenuissimus</name>
    <dbReference type="NCBI Taxonomy" id="585030"/>
    <lineage>
        <taxon>Eukaryota</taxon>
        <taxon>Fungi</taxon>
        <taxon>Dikarya</taxon>
        <taxon>Basidiomycota</taxon>
        <taxon>Agaricomycotina</taxon>
        <taxon>Agaricomycetes</taxon>
        <taxon>Agaricomycetidae</taxon>
        <taxon>Agaricales</taxon>
        <taxon>Marasmiineae</taxon>
        <taxon>Marasmiaceae</taxon>
        <taxon>Marasmius</taxon>
    </lineage>
</organism>
<evidence type="ECO:0000256" key="2">
    <source>
        <dbReference type="PROSITE-ProRule" id="PRU00035"/>
    </source>
</evidence>
<dbReference type="InterPro" id="IPR009072">
    <property type="entry name" value="Histone-fold"/>
</dbReference>
<feature type="region of interest" description="Disordered" evidence="3">
    <location>
        <begin position="823"/>
        <end position="912"/>
    </location>
</feature>
<dbReference type="EMBL" id="JBBXMP010000147">
    <property type="protein sequence ID" value="KAL0061137.1"/>
    <property type="molecule type" value="Genomic_DNA"/>
</dbReference>
<reference evidence="5 6" key="1">
    <citation type="submission" date="2024-05" db="EMBL/GenBank/DDBJ databases">
        <title>A draft genome resource for the thread blight pathogen Marasmius tenuissimus strain MS-2.</title>
        <authorList>
            <person name="Yulfo-Soto G.E."/>
            <person name="Baruah I.K."/>
            <person name="Amoako-Attah I."/>
            <person name="Bukari Y."/>
            <person name="Meinhardt L.W."/>
            <person name="Bailey B.A."/>
            <person name="Cohen S.P."/>
        </authorList>
    </citation>
    <scope>NUCLEOTIDE SEQUENCE [LARGE SCALE GENOMIC DNA]</scope>
    <source>
        <strain evidence="5 6">MS-2</strain>
    </source>
</reference>
<sequence length="1053" mass="111131">MDFQTMLKKVKQKQYKSKKEFKDDLDLIWSNCLTYNANPSHPLRKCASRLKQKADRLLQNITDRKERADPHIPIELISGAPTKLNGHINGVGHARTYTPSITSSKSSTPPTRSSAPSRGVATGSKSTRKDVPFAEMPALVRTGEGMALFRELDRGFEDALQQDESSKTAFTDRLRDFGATGYDFSVPALLVSSTEGRERASSADTFPAVGDKRKLNGPIDGSRPLKRARVDSFSSSSQTLQQPSSTAYGQSPYISTPSSVASTTLPAGSTAPTSPATIISTPSLSAATLIEQDPTPLWWSATHSDSLIANGLPEIPCRSSSPLPHQRKRRRNPSPGPIPLFPGILPSSSSTASSLPPAPSIPQPATKRKKRRKRTAVGEDDLMGEVDAKEAGDGGEPSNPKSLLSLMNHNIRTMKSVRMTHTKFAALGLGKDGNVAGGDDVDGIGAGGEVGAMMDVDDAGVVAGGVGLDENDKVDDRPWMVKMRENAVYGEDAENVGVGKKSEGQVSARVGGPEIGSAPVGSHILPPVPTVPNGAANDATASIAQNRPKSGKRRRVKPGHVLGGVEMGSANADACLSWMNEKVMEHAGFQGSSKAALDVMTGVTADYLLNVGRTIKFLSDKFANSMSVEEIILHTLFESGASKVQDLERYITDDVERYGSRLGDLEKKLVGAYREATADTVIDEGEFFADSSEDEDNQLAFGGFAESLGMDYFGLKELGIADELGLSNVTVPKRLLKGKKKQNAASNAQTNPRCPIPFRLPLVALTAAQIPNQIGLLQPYYDQRITALMPPTPLVSTQPQPPIAPYASIPMLPGPAPVYPHMYMPSSSAQAPTQPQPPAGSSPSAPASQISPALPTPPGAPLQPTQLPTLQSYPHAYPQYGYMAIPPHTPQQPPVPPPTLALPDDPPSPAQVKMGPLGQILKTGAAANPAAKKKAAKAAAATKPEIKIEPVAERATTVNAEPGSAVSSNPLTTTTPLSNGVLPTPSPVDGAKKKKGPTGVGSGNGRKSKKSLESSAQVHKGQQQQQQQSNQGSGGQGPQPPPPSYPPIVAASA</sequence>
<feature type="compositionally biased region" description="Low complexity" evidence="3">
    <location>
        <begin position="232"/>
        <end position="245"/>
    </location>
</feature>
<feature type="region of interest" description="Disordered" evidence="3">
    <location>
        <begin position="312"/>
        <end position="403"/>
    </location>
</feature>
<dbReference type="InterPro" id="IPR037782">
    <property type="entry name" value="Spt7"/>
</dbReference>
<evidence type="ECO:0000313" key="5">
    <source>
        <dbReference type="EMBL" id="KAL0061137.1"/>
    </source>
</evidence>
<dbReference type="InterPro" id="IPR036427">
    <property type="entry name" value="Bromodomain-like_sf"/>
</dbReference>
<feature type="domain" description="Bromo" evidence="4">
    <location>
        <begin position="1"/>
        <end position="43"/>
    </location>
</feature>
<dbReference type="Proteomes" id="UP001437256">
    <property type="component" value="Unassembled WGS sequence"/>
</dbReference>
<feature type="compositionally biased region" description="Low complexity" evidence="3">
    <location>
        <begin position="967"/>
        <end position="979"/>
    </location>
</feature>
<evidence type="ECO:0000256" key="1">
    <source>
        <dbReference type="ARBA" id="ARBA00023117"/>
    </source>
</evidence>
<evidence type="ECO:0000259" key="4">
    <source>
        <dbReference type="PROSITE" id="PS50014"/>
    </source>
</evidence>
<feature type="compositionally biased region" description="Low complexity" evidence="3">
    <location>
        <begin position="841"/>
        <end position="853"/>
    </location>
</feature>
<feature type="region of interest" description="Disordered" evidence="3">
    <location>
        <begin position="87"/>
        <end position="130"/>
    </location>
</feature>
<dbReference type="Gene3D" id="1.10.20.10">
    <property type="entry name" value="Histone, subunit A"/>
    <property type="match status" value="1"/>
</dbReference>
<dbReference type="Pfam" id="PF00439">
    <property type="entry name" value="Bromodomain"/>
    <property type="match status" value="1"/>
</dbReference>
<name>A0ABR2ZL04_9AGAR</name>
<feature type="compositionally biased region" description="Polar residues" evidence="3">
    <location>
        <begin position="863"/>
        <end position="872"/>
    </location>
</feature>
<evidence type="ECO:0000256" key="3">
    <source>
        <dbReference type="SAM" id="MobiDB-lite"/>
    </source>
</evidence>
<keyword evidence="1 2" id="KW-0103">Bromodomain</keyword>
<proteinExistence type="predicted"/>
<dbReference type="InterPro" id="IPR001487">
    <property type="entry name" value="Bromodomain"/>
</dbReference>
<feature type="region of interest" description="Disordered" evidence="3">
    <location>
        <begin position="193"/>
        <end position="276"/>
    </location>
</feature>
<keyword evidence="6" id="KW-1185">Reference proteome</keyword>
<dbReference type="PROSITE" id="PS50014">
    <property type="entry name" value="BROMODOMAIN_2"/>
    <property type="match status" value="1"/>
</dbReference>
<feature type="region of interest" description="Disordered" evidence="3">
    <location>
        <begin position="931"/>
        <end position="1053"/>
    </location>
</feature>
<feature type="compositionally biased region" description="Low complexity" evidence="3">
    <location>
        <begin position="1021"/>
        <end position="1031"/>
    </location>
</feature>
<protein>
    <submittedName>
        <fullName evidence="5">Transcriptional activator spt7</fullName>
    </submittedName>
</protein>
<feature type="compositionally biased region" description="Low complexity" evidence="3">
    <location>
        <begin position="98"/>
        <end position="117"/>
    </location>
</feature>
<dbReference type="Gene3D" id="1.20.920.10">
    <property type="entry name" value="Bromodomain-like"/>
    <property type="match status" value="1"/>
</dbReference>
<feature type="compositionally biased region" description="Basic residues" evidence="3">
    <location>
        <begin position="366"/>
        <end position="375"/>
    </location>
</feature>
<gene>
    <name evidence="5" type="primary">SPT7</name>
    <name evidence="5" type="ORF">AAF712_012057</name>
</gene>
<dbReference type="PANTHER" id="PTHR47343:SF1">
    <property type="entry name" value="TRANSCRIPTIONAL ACTIVATOR SPT7"/>
    <property type="match status" value="1"/>
</dbReference>
<accession>A0ABR2ZL04</accession>
<evidence type="ECO:0000313" key="6">
    <source>
        <dbReference type="Proteomes" id="UP001437256"/>
    </source>
</evidence>
<feature type="compositionally biased region" description="Polar residues" evidence="3">
    <location>
        <begin position="246"/>
        <end position="276"/>
    </location>
</feature>